<comment type="catalytic activity">
    <reaction evidence="5">
        <text>a 5,6-dihydrouridine in mRNA + NADP(+) = a uridine in mRNA + NADPH + H(+)</text>
        <dbReference type="Rhea" id="RHEA:69855"/>
        <dbReference type="Rhea" id="RHEA-COMP:14658"/>
        <dbReference type="Rhea" id="RHEA-COMP:17789"/>
        <dbReference type="ChEBI" id="CHEBI:15378"/>
        <dbReference type="ChEBI" id="CHEBI:57783"/>
        <dbReference type="ChEBI" id="CHEBI:58349"/>
        <dbReference type="ChEBI" id="CHEBI:65315"/>
        <dbReference type="ChEBI" id="CHEBI:74443"/>
    </reaction>
    <physiologicalReaction direction="right-to-left" evidence="5">
        <dbReference type="Rhea" id="RHEA:69857"/>
    </physiologicalReaction>
</comment>
<dbReference type="PANTHER" id="PTHR45846:SF1">
    <property type="entry name" value="TRNA-DIHYDROURIDINE(47) SYNTHASE [NAD(P)(+)]-LIKE"/>
    <property type="match status" value="1"/>
</dbReference>
<dbReference type="Gene3D" id="3.20.20.70">
    <property type="entry name" value="Aldolase class I"/>
    <property type="match status" value="1"/>
</dbReference>
<dbReference type="PANTHER" id="PTHR45846">
    <property type="entry name" value="TRNA-DIHYDROURIDINE(47) SYNTHASE [NAD(P)(+)]-LIKE"/>
    <property type="match status" value="1"/>
</dbReference>
<evidence type="ECO:0000256" key="4">
    <source>
        <dbReference type="ARBA" id="ARBA00048342"/>
    </source>
</evidence>
<dbReference type="GO" id="GO:0003723">
    <property type="term" value="F:RNA binding"/>
    <property type="evidence" value="ECO:0007669"/>
    <property type="project" value="TreeGrafter"/>
</dbReference>
<dbReference type="SUPFAM" id="SSF51395">
    <property type="entry name" value="FMN-linked oxidoreductases"/>
    <property type="match status" value="1"/>
</dbReference>
<dbReference type="OrthoDB" id="272303at2759"/>
<evidence type="ECO:0000313" key="8">
    <source>
        <dbReference type="EMBL" id="CAD7239921.1"/>
    </source>
</evidence>
<accession>A0A7R8WZW8</accession>
<feature type="non-terminal residue" evidence="8">
    <location>
        <position position="145"/>
    </location>
</feature>
<evidence type="ECO:0000259" key="7">
    <source>
        <dbReference type="Pfam" id="PF01207"/>
    </source>
</evidence>
<dbReference type="InterPro" id="IPR013785">
    <property type="entry name" value="Aldolase_TIM"/>
</dbReference>
<proteinExistence type="inferred from homology"/>
<evidence type="ECO:0000256" key="3">
    <source>
        <dbReference type="ARBA" id="ARBA00048266"/>
    </source>
</evidence>
<dbReference type="EMBL" id="OB748039">
    <property type="protein sequence ID" value="CAD7239921.1"/>
    <property type="molecule type" value="Genomic_DNA"/>
</dbReference>
<organism evidence="8">
    <name type="scientific">Cyprideis torosa</name>
    <dbReference type="NCBI Taxonomy" id="163714"/>
    <lineage>
        <taxon>Eukaryota</taxon>
        <taxon>Metazoa</taxon>
        <taxon>Ecdysozoa</taxon>
        <taxon>Arthropoda</taxon>
        <taxon>Crustacea</taxon>
        <taxon>Oligostraca</taxon>
        <taxon>Ostracoda</taxon>
        <taxon>Podocopa</taxon>
        <taxon>Podocopida</taxon>
        <taxon>Cytherocopina</taxon>
        <taxon>Cytheroidea</taxon>
        <taxon>Cytherideidae</taxon>
        <taxon>Cyprideis</taxon>
    </lineage>
</organism>
<evidence type="ECO:0000256" key="1">
    <source>
        <dbReference type="ARBA" id="ARBA00005451"/>
    </source>
</evidence>
<dbReference type="AlphaFoldDB" id="A0A7R8WZW8"/>
<protein>
    <recommendedName>
        <fullName evidence="2">tRNA-dihydrouridine(47) synthase [NAD(P)(+)]</fullName>
        <ecNumber evidence="2">1.3.1.89</ecNumber>
    </recommendedName>
</protein>
<gene>
    <name evidence="8" type="ORF">CTOB1V02_LOCUS17736</name>
</gene>
<reference evidence="8" key="1">
    <citation type="submission" date="2020-11" db="EMBL/GenBank/DDBJ databases">
        <authorList>
            <person name="Tran Van P."/>
        </authorList>
    </citation>
    <scope>NUCLEOTIDE SEQUENCE</scope>
</reference>
<dbReference type="Pfam" id="PF01207">
    <property type="entry name" value="Dus"/>
    <property type="match status" value="1"/>
</dbReference>
<comment type="catalytic activity">
    <reaction evidence="3">
        <text>5,6-dihydrouridine(47) in tRNA + NAD(+) = uridine(47) in tRNA + NADH + H(+)</text>
        <dbReference type="Rhea" id="RHEA:53364"/>
        <dbReference type="Rhea" id="RHEA-COMP:13539"/>
        <dbReference type="Rhea" id="RHEA-COMP:13540"/>
        <dbReference type="ChEBI" id="CHEBI:15378"/>
        <dbReference type="ChEBI" id="CHEBI:57540"/>
        <dbReference type="ChEBI" id="CHEBI:57945"/>
        <dbReference type="ChEBI" id="CHEBI:65315"/>
        <dbReference type="ChEBI" id="CHEBI:74443"/>
        <dbReference type="EC" id="1.3.1.89"/>
    </reaction>
    <physiologicalReaction direction="right-to-left" evidence="3">
        <dbReference type="Rhea" id="RHEA:53366"/>
    </physiologicalReaction>
</comment>
<feature type="domain" description="DUS-like FMN-binding" evidence="7">
    <location>
        <begin position="2"/>
        <end position="142"/>
    </location>
</feature>
<evidence type="ECO:0000256" key="2">
    <source>
        <dbReference type="ARBA" id="ARBA00012376"/>
    </source>
</evidence>
<feature type="non-terminal residue" evidence="8">
    <location>
        <position position="1"/>
    </location>
</feature>
<dbReference type="InterPro" id="IPR035587">
    <property type="entry name" value="DUS-like_FMN-bd"/>
</dbReference>
<comment type="catalytic activity">
    <reaction evidence="6">
        <text>5,6-dihydrouridine(47) in tRNA + NADP(+) = uridine(47) in tRNA + NADPH + H(+)</text>
        <dbReference type="Rhea" id="RHEA:53360"/>
        <dbReference type="Rhea" id="RHEA-COMP:13539"/>
        <dbReference type="Rhea" id="RHEA-COMP:13540"/>
        <dbReference type="ChEBI" id="CHEBI:15378"/>
        <dbReference type="ChEBI" id="CHEBI:57783"/>
        <dbReference type="ChEBI" id="CHEBI:58349"/>
        <dbReference type="ChEBI" id="CHEBI:65315"/>
        <dbReference type="ChEBI" id="CHEBI:74443"/>
        <dbReference type="EC" id="1.3.1.89"/>
    </reaction>
    <physiologicalReaction direction="right-to-left" evidence="6">
        <dbReference type="Rhea" id="RHEA:53362"/>
    </physiologicalReaction>
</comment>
<comment type="similarity">
    <text evidence="1">Belongs to the Dus family. Dus3 subfamily.</text>
</comment>
<dbReference type="EC" id="1.3.1.89" evidence="2"/>
<dbReference type="CDD" id="cd02801">
    <property type="entry name" value="DUS_like_FMN"/>
    <property type="match status" value="1"/>
</dbReference>
<dbReference type="GO" id="GO:0102265">
    <property type="term" value="F:tRNA-dihydrouridine47 synthase activity"/>
    <property type="evidence" value="ECO:0007669"/>
    <property type="project" value="UniProtKB-EC"/>
</dbReference>
<name>A0A7R8WZW8_9CRUS</name>
<evidence type="ECO:0000256" key="5">
    <source>
        <dbReference type="ARBA" id="ARBA00049447"/>
    </source>
</evidence>
<sequence>NNNALAIARIAESEGIQALAVHGRSRAQKFRGEAEHDTTRQLVDALSIPVLANGDIDSALKAAIILKETGAAGLMIGRAARKQPWLFAQIRHFLKTGEDLPPPGTGELLRLLAQHLDRVDAYYADQRGVIMAARHLGWLLSGQTG</sequence>
<comment type="catalytic activity">
    <reaction evidence="4">
        <text>a 5,6-dihydrouridine in mRNA + NAD(+) = a uridine in mRNA + NADH + H(+)</text>
        <dbReference type="Rhea" id="RHEA:69851"/>
        <dbReference type="Rhea" id="RHEA-COMP:14658"/>
        <dbReference type="Rhea" id="RHEA-COMP:17789"/>
        <dbReference type="ChEBI" id="CHEBI:15378"/>
        <dbReference type="ChEBI" id="CHEBI:57540"/>
        <dbReference type="ChEBI" id="CHEBI:57945"/>
        <dbReference type="ChEBI" id="CHEBI:65315"/>
        <dbReference type="ChEBI" id="CHEBI:74443"/>
    </reaction>
    <physiologicalReaction direction="right-to-left" evidence="4">
        <dbReference type="Rhea" id="RHEA:69853"/>
    </physiologicalReaction>
</comment>
<evidence type="ECO:0000256" key="6">
    <source>
        <dbReference type="ARBA" id="ARBA00049513"/>
    </source>
</evidence>